<proteinExistence type="predicted"/>
<accession>A0ABV8DP86</accession>
<dbReference type="InterPro" id="IPR049449">
    <property type="entry name" value="TesB_ACOT8-like_N"/>
</dbReference>
<feature type="domain" description="Acyl-CoA thioesterase-like N-terminal HotDog" evidence="1">
    <location>
        <begin position="32"/>
        <end position="113"/>
    </location>
</feature>
<evidence type="ECO:0000259" key="1">
    <source>
        <dbReference type="Pfam" id="PF13622"/>
    </source>
</evidence>
<dbReference type="InterPro" id="IPR049450">
    <property type="entry name" value="ACOT8-like_C"/>
</dbReference>
<name>A0ABV8DP86_9NOCA</name>
<dbReference type="Gene3D" id="2.40.160.210">
    <property type="entry name" value="Acyl-CoA thioesterase, double hotdog domain"/>
    <property type="match status" value="1"/>
</dbReference>
<sequence length="273" mass="29218">MTTVVARPHPFDVATTLTRSSSGSLFGNTTADYANMVGPFGGITAATLLRAALRHPDRIGDPVSLTVNFAGTVADGPFEVIADPVRTNRNTQHWVLTSLQNGVVTTTATAVFGTRRSSWADTELVAPRVDDPDSIAPQQFPRGLAWVHNYEMRFVDGGIDGLATGEPAGSATTVWLRDVPPRPVDFAALTALADTFFPRVLLRLGRIVPVGTVSMTVYFHADADTLAGHGDQPVLGTARAKRFAHGFFDQSAELWTPAGALLATSHQMVYFKA</sequence>
<keyword evidence="4" id="KW-1185">Reference proteome</keyword>
<dbReference type="Proteomes" id="UP001595696">
    <property type="component" value="Unassembled WGS sequence"/>
</dbReference>
<protein>
    <submittedName>
        <fullName evidence="3">Acyl-CoA thioesterase</fullName>
    </submittedName>
</protein>
<dbReference type="SUPFAM" id="SSF54637">
    <property type="entry name" value="Thioesterase/thiol ester dehydrase-isomerase"/>
    <property type="match status" value="2"/>
</dbReference>
<gene>
    <name evidence="3" type="ORF">ACFO0B_05670</name>
</gene>
<dbReference type="InterPro" id="IPR042171">
    <property type="entry name" value="Acyl-CoA_hotdog"/>
</dbReference>
<dbReference type="EMBL" id="JBHSAX010000005">
    <property type="protein sequence ID" value="MFC3961476.1"/>
    <property type="molecule type" value="Genomic_DNA"/>
</dbReference>
<dbReference type="CDD" id="cd00556">
    <property type="entry name" value="Thioesterase_II"/>
    <property type="match status" value="1"/>
</dbReference>
<evidence type="ECO:0000259" key="2">
    <source>
        <dbReference type="Pfam" id="PF20789"/>
    </source>
</evidence>
<dbReference type="Pfam" id="PF20789">
    <property type="entry name" value="4HBT_3C"/>
    <property type="match status" value="1"/>
</dbReference>
<feature type="domain" description="Acyl-CoA thioesterase-like C-terminal" evidence="2">
    <location>
        <begin position="132"/>
        <end position="270"/>
    </location>
</feature>
<reference evidence="4" key="1">
    <citation type="journal article" date="2019" name="Int. J. Syst. Evol. Microbiol.">
        <title>The Global Catalogue of Microorganisms (GCM) 10K type strain sequencing project: providing services to taxonomists for standard genome sequencing and annotation.</title>
        <authorList>
            <consortium name="The Broad Institute Genomics Platform"/>
            <consortium name="The Broad Institute Genome Sequencing Center for Infectious Disease"/>
            <person name="Wu L."/>
            <person name="Ma J."/>
        </authorList>
    </citation>
    <scope>NUCLEOTIDE SEQUENCE [LARGE SCALE GENOMIC DNA]</scope>
    <source>
        <strain evidence="4">CGMCC 4.7330</strain>
    </source>
</reference>
<dbReference type="Pfam" id="PF13622">
    <property type="entry name" value="4HBT_3"/>
    <property type="match status" value="1"/>
</dbReference>
<dbReference type="InterPro" id="IPR029069">
    <property type="entry name" value="HotDog_dom_sf"/>
</dbReference>
<evidence type="ECO:0000313" key="4">
    <source>
        <dbReference type="Proteomes" id="UP001595696"/>
    </source>
</evidence>
<evidence type="ECO:0000313" key="3">
    <source>
        <dbReference type="EMBL" id="MFC3961476.1"/>
    </source>
</evidence>
<organism evidence="3 4">
    <name type="scientific">Nocardia jiangsuensis</name>
    <dbReference type="NCBI Taxonomy" id="1691563"/>
    <lineage>
        <taxon>Bacteria</taxon>
        <taxon>Bacillati</taxon>
        <taxon>Actinomycetota</taxon>
        <taxon>Actinomycetes</taxon>
        <taxon>Mycobacteriales</taxon>
        <taxon>Nocardiaceae</taxon>
        <taxon>Nocardia</taxon>
    </lineage>
</organism>
<comment type="caution">
    <text evidence="3">The sequence shown here is derived from an EMBL/GenBank/DDBJ whole genome shotgun (WGS) entry which is preliminary data.</text>
</comment>
<dbReference type="RefSeq" id="WP_378611229.1">
    <property type="nucleotide sequence ID" value="NZ_JBHSAX010000005.1"/>
</dbReference>